<dbReference type="OrthoDB" id="78947at2759"/>
<comment type="similarity">
    <text evidence="1">Belongs to the thioredoxin family.</text>
</comment>
<protein>
    <recommendedName>
        <fullName evidence="2">Thioredoxin domain-containing protein</fullName>
    </recommendedName>
</protein>
<evidence type="ECO:0000256" key="1">
    <source>
        <dbReference type="ARBA" id="ARBA00008987"/>
    </source>
</evidence>
<dbReference type="GeneID" id="17350429"/>
<dbReference type="InterPro" id="IPR010357">
    <property type="entry name" value="TXNDC17_dom"/>
</dbReference>
<evidence type="ECO:0000313" key="4">
    <source>
        <dbReference type="Proteomes" id="UP000008141"/>
    </source>
</evidence>
<dbReference type="GO" id="GO:0047134">
    <property type="term" value="F:protein-disulfide reductase [NAD(P)H] activity"/>
    <property type="evidence" value="ECO:0007669"/>
    <property type="project" value="InterPro"/>
</dbReference>
<organism evidence="4">
    <name type="scientific">Chlorella variabilis</name>
    <name type="common">Green alga</name>
    <dbReference type="NCBI Taxonomy" id="554065"/>
    <lineage>
        <taxon>Eukaryota</taxon>
        <taxon>Viridiplantae</taxon>
        <taxon>Chlorophyta</taxon>
        <taxon>core chlorophytes</taxon>
        <taxon>Trebouxiophyceae</taxon>
        <taxon>Chlorellales</taxon>
        <taxon>Chlorellaceae</taxon>
        <taxon>Chlorella clade</taxon>
        <taxon>Chlorella</taxon>
    </lineage>
</organism>
<dbReference type="GO" id="GO:0005829">
    <property type="term" value="C:cytosol"/>
    <property type="evidence" value="ECO:0007669"/>
    <property type="project" value="TreeGrafter"/>
</dbReference>
<keyword evidence="4" id="KW-1185">Reference proteome</keyword>
<dbReference type="RefSeq" id="XP_005843096.1">
    <property type="nucleotide sequence ID" value="XM_005843034.1"/>
</dbReference>
<dbReference type="PANTHER" id="PTHR12452">
    <property type="entry name" value="42-9-9 PROTEIN-RELATED"/>
    <property type="match status" value="1"/>
</dbReference>
<evidence type="ECO:0000313" key="3">
    <source>
        <dbReference type="EMBL" id="EFN50994.1"/>
    </source>
</evidence>
<dbReference type="InParanoid" id="E1ZT00"/>
<gene>
    <name evidence="3" type="ORF">CHLNCDRAFT_141501</name>
</gene>
<dbReference type="KEGG" id="cvr:CHLNCDRAFT_141501"/>
<dbReference type="PANTHER" id="PTHR12452:SF0">
    <property type="entry name" value="THIOREDOXIN DOMAIN-CONTAINING PROTEIN 17"/>
    <property type="match status" value="1"/>
</dbReference>
<dbReference type="Proteomes" id="UP000008141">
    <property type="component" value="Unassembled WGS sequence"/>
</dbReference>
<accession>E1ZT00</accession>
<name>E1ZT00_CHLVA</name>
<dbReference type="SUPFAM" id="SSF52833">
    <property type="entry name" value="Thioredoxin-like"/>
    <property type="match status" value="1"/>
</dbReference>
<dbReference type="Pfam" id="PF06110">
    <property type="entry name" value="TXD17-like_Trx"/>
    <property type="match status" value="1"/>
</dbReference>
<dbReference type="Gene3D" id="3.40.30.10">
    <property type="entry name" value="Glutaredoxin"/>
    <property type="match status" value="1"/>
</dbReference>
<proteinExistence type="inferred from homology"/>
<reference evidence="3 4" key="1">
    <citation type="journal article" date="2010" name="Plant Cell">
        <title>The Chlorella variabilis NC64A genome reveals adaptation to photosymbiosis, coevolution with viruses, and cryptic sex.</title>
        <authorList>
            <person name="Blanc G."/>
            <person name="Duncan G."/>
            <person name="Agarkova I."/>
            <person name="Borodovsky M."/>
            <person name="Gurnon J."/>
            <person name="Kuo A."/>
            <person name="Lindquist E."/>
            <person name="Lucas S."/>
            <person name="Pangilinan J."/>
            <person name="Polle J."/>
            <person name="Salamov A."/>
            <person name="Terry A."/>
            <person name="Yamada T."/>
            <person name="Dunigan D.D."/>
            <person name="Grigoriev I.V."/>
            <person name="Claverie J.M."/>
            <person name="Van Etten J.L."/>
        </authorList>
    </citation>
    <scope>NUCLEOTIDE SEQUENCE [LARGE SCALE GENOMIC DNA]</scope>
    <source>
        <strain evidence="3 4">NC64A</strain>
    </source>
</reference>
<sequence>MGGLSEVSLDDGLAGVEHALGGLDSAYVLFKADWCGDCRRSLGAVKEVVAAAGGTLLVVDVAKQSPSWKTSDHPLRKDPRFQLAGVPTLVLWKGGVVAAKLTSELEDAPTTEAAGQAAAAFIKGHPA</sequence>
<evidence type="ECO:0000259" key="2">
    <source>
        <dbReference type="Pfam" id="PF06110"/>
    </source>
</evidence>
<dbReference type="FunCoup" id="E1ZT00">
    <property type="interactions" value="1157"/>
</dbReference>
<dbReference type="InterPro" id="IPR036249">
    <property type="entry name" value="Thioredoxin-like_sf"/>
</dbReference>
<dbReference type="AlphaFoldDB" id="E1ZT00"/>
<dbReference type="EMBL" id="GL433869">
    <property type="protein sequence ID" value="EFN50994.1"/>
    <property type="molecule type" value="Genomic_DNA"/>
</dbReference>
<dbReference type="eggNOG" id="KOG3425">
    <property type="taxonomic scope" value="Eukaryota"/>
</dbReference>
<dbReference type="STRING" id="554065.E1ZT00"/>
<dbReference type="InterPro" id="IPR045108">
    <property type="entry name" value="TXNDC17-like"/>
</dbReference>
<feature type="domain" description="Thioredoxin" evidence="2">
    <location>
        <begin position="33"/>
        <end position="95"/>
    </location>
</feature>